<evidence type="ECO:0000256" key="6">
    <source>
        <dbReference type="ARBA" id="ARBA00024993"/>
    </source>
</evidence>
<protein>
    <recommendedName>
        <fullName evidence="2">carbonic anhydrase</fullName>
        <ecNumber evidence="2">4.2.1.1</ecNumber>
    </recommendedName>
</protein>
<dbReference type="Proteomes" id="UP000466445">
    <property type="component" value="Chromosome"/>
</dbReference>
<evidence type="ECO:0000256" key="5">
    <source>
        <dbReference type="ARBA" id="ARBA00023239"/>
    </source>
</evidence>
<dbReference type="PROSITE" id="PS00704">
    <property type="entry name" value="PROK_CO2_ANHYDRASE_1"/>
    <property type="match status" value="1"/>
</dbReference>
<dbReference type="CDD" id="cd03378">
    <property type="entry name" value="beta_CA_cladeC"/>
    <property type="match status" value="1"/>
</dbReference>
<dbReference type="RefSeq" id="WP_163695139.1">
    <property type="nucleotide sequence ID" value="NZ_AP022595.1"/>
</dbReference>
<evidence type="ECO:0000256" key="7">
    <source>
        <dbReference type="ARBA" id="ARBA00048348"/>
    </source>
</evidence>
<dbReference type="GO" id="GO:0015976">
    <property type="term" value="P:carbon utilization"/>
    <property type="evidence" value="ECO:0007669"/>
    <property type="project" value="InterPro"/>
</dbReference>
<dbReference type="GO" id="GO:0008270">
    <property type="term" value="F:zinc ion binding"/>
    <property type="evidence" value="ECO:0007669"/>
    <property type="project" value="InterPro"/>
</dbReference>
<comment type="cofactor">
    <cofactor evidence="8">
        <name>Zn(2+)</name>
        <dbReference type="ChEBI" id="CHEBI:29105"/>
    </cofactor>
    <text evidence="8">Binds 1 zinc ion per subunit.</text>
</comment>
<dbReference type="KEGG" id="msar:MSAR_11200"/>
<dbReference type="EMBL" id="AP022595">
    <property type="protein sequence ID" value="BBY57984.1"/>
    <property type="molecule type" value="Genomic_DNA"/>
</dbReference>
<evidence type="ECO:0000256" key="8">
    <source>
        <dbReference type="PIRSR" id="PIRSR601765-1"/>
    </source>
</evidence>
<feature type="binding site" evidence="8">
    <location>
        <position position="104"/>
    </location>
    <ligand>
        <name>Zn(2+)</name>
        <dbReference type="ChEBI" id="CHEBI:29105"/>
    </ligand>
</feature>
<dbReference type="InterPro" id="IPR001765">
    <property type="entry name" value="Carbonic_anhydrase"/>
</dbReference>
<evidence type="ECO:0000313" key="10">
    <source>
        <dbReference type="Proteomes" id="UP000466445"/>
    </source>
</evidence>
<dbReference type="GO" id="GO:0004089">
    <property type="term" value="F:carbonate dehydratase activity"/>
    <property type="evidence" value="ECO:0007669"/>
    <property type="project" value="UniProtKB-EC"/>
</dbReference>
<dbReference type="Gene3D" id="3.40.1050.10">
    <property type="entry name" value="Carbonic anhydrase"/>
    <property type="match status" value="1"/>
</dbReference>
<dbReference type="SMART" id="SM00947">
    <property type="entry name" value="Pro_CA"/>
    <property type="match status" value="1"/>
</dbReference>
<dbReference type="AlphaFoldDB" id="A0A7I7SLW8"/>
<evidence type="ECO:0000256" key="1">
    <source>
        <dbReference type="ARBA" id="ARBA00006217"/>
    </source>
</evidence>
<dbReference type="PANTHER" id="PTHR11002">
    <property type="entry name" value="CARBONIC ANHYDRASE"/>
    <property type="match status" value="1"/>
</dbReference>
<keyword evidence="5" id="KW-0456">Lyase</keyword>
<dbReference type="FunFam" id="3.40.1050.10:FF:000006">
    <property type="entry name" value="Carbonic anhydrase"/>
    <property type="match status" value="1"/>
</dbReference>
<dbReference type="EC" id="4.2.1.1" evidence="2"/>
<dbReference type="PANTHER" id="PTHR11002:SF79">
    <property type="entry name" value="CARBONIC ANHYDRASE 2"/>
    <property type="match status" value="1"/>
</dbReference>
<keyword evidence="3 8" id="KW-0479">Metal-binding</keyword>
<keyword evidence="10" id="KW-1185">Reference proteome</keyword>
<dbReference type="InterPro" id="IPR015892">
    <property type="entry name" value="Carbonic_anhydrase_CS"/>
</dbReference>
<accession>A0A7I7SLW8</accession>
<reference evidence="9 10" key="1">
    <citation type="journal article" date="2019" name="Emerg. Microbes Infect.">
        <title>Comprehensive subspecies identification of 175 nontuberculous mycobacteria species based on 7547 genomic profiles.</title>
        <authorList>
            <person name="Matsumoto Y."/>
            <person name="Kinjo T."/>
            <person name="Motooka D."/>
            <person name="Nabeya D."/>
            <person name="Jung N."/>
            <person name="Uechi K."/>
            <person name="Horii T."/>
            <person name="Iida T."/>
            <person name="Fujita J."/>
            <person name="Nakamura S."/>
        </authorList>
    </citation>
    <scope>NUCLEOTIDE SEQUENCE [LARGE SCALE GENOMIC DNA]</scope>
    <source>
        <strain evidence="9 10">JCM 30395</strain>
    </source>
</reference>
<dbReference type="InterPro" id="IPR036874">
    <property type="entry name" value="Carbonic_anhydrase_sf"/>
</dbReference>
<dbReference type="Pfam" id="PF00484">
    <property type="entry name" value="Pro_CA"/>
    <property type="match status" value="1"/>
</dbReference>
<dbReference type="SUPFAM" id="SSF53056">
    <property type="entry name" value="beta-carbonic anhydrase, cab"/>
    <property type="match status" value="1"/>
</dbReference>
<feature type="binding site" evidence="8">
    <location>
        <position position="53"/>
    </location>
    <ligand>
        <name>Zn(2+)</name>
        <dbReference type="ChEBI" id="CHEBI:29105"/>
    </ligand>
</feature>
<organism evidence="9 10">
    <name type="scientific">Mycolicibacterium sarraceniae</name>
    <dbReference type="NCBI Taxonomy" id="1534348"/>
    <lineage>
        <taxon>Bacteria</taxon>
        <taxon>Bacillati</taxon>
        <taxon>Actinomycetota</taxon>
        <taxon>Actinomycetes</taxon>
        <taxon>Mycobacteriales</taxon>
        <taxon>Mycobacteriaceae</taxon>
        <taxon>Mycolicibacterium</taxon>
    </lineage>
</organism>
<feature type="binding site" evidence="8">
    <location>
        <position position="107"/>
    </location>
    <ligand>
        <name>Zn(2+)</name>
        <dbReference type="ChEBI" id="CHEBI:29105"/>
    </ligand>
</feature>
<sequence>MPNTSPITAWKALREGNERFVAGQPEHPSQGIEDRARLAAAQRPTAVVFGCADSRVAAEIIFDQGLGDMFVVRTAGHVIDSAVLGSIEYAVGVLNVPLIAVLGHDSCGAVKATLSALDDGVVPGGWIRDLVERVTPSILLGRRDGLTRVDEFEARHVIETGTQLLARSTLIAERVTAGSLAIVGLTYHLADGKVALRDHLGDIGE</sequence>
<comment type="similarity">
    <text evidence="1">Belongs to the beta-class carbonic anhydrase family.</text>
</comment>
<evidence type="ECO:0000256" key="3">
    <source>
        <dbReference type="ARBA" id="ARBA00022723"/>
    </source>
</evidence>
<comment type="catalytic activity">
    <reaction evidence="7">
        <text>hydrogencarbonate + H(+) = CO2 + H2O</text>
        <dbReference type="Rhea" id="RHEA:10748"/>
        <dbReference type="ChEBI" id="CHEBI:15377"/>
        <dbReference type="ChEBI" id="CHEBI:15378"/>
        <dbReference type="ChEBI" id="CHEBI:16526"/>
        <dbReference type="ChEBI" id="CHEBI:17544"/>
        <dbReference type="EC" id="4.2.1.1"/>
    </reaction>
</comment>
<feature type="binding site" evidence="8">
    <location>
        <position position="51"/>
    </location>
    <ligand>
        <name>Zn(2+)</name>
        <dbReference type="ChEBI" id="CHEBI:29105"/>
    </ligand>
</feature>
<evidence type="ECO:0000313" key="9">
    <source>
        <dbReference type="EMBL" id="BBY57984.1"/>
    </source>
</evidence>
<name>A0A7I7SLW8_9MYCO</name>
<proteinExistence type="inferred from homology"/>
<keyword evidence="4 8" id="KW-0862">Zinc</keyword>
<gene>
    <name evidence="9" type="primary">mtcA2</name>
    <name evidence="9" type="ORF">MSAR_11200</name>
</gene>
<evidence type="ECO:0000256" key="2">
    <source>
        <dbReference type="ARBA" id="ARBA00012925"/>
    </source>
</evidence>
<evidence type="ECO:0000256" key="4">
    <source>
        <dbReference type="ARBA" id="ARBA00022833"/>
    </source>
</evidence>
<comment type="function">
    <text evidence="6">Catalyzes the reversible hydration of carbon dioxide to form bicarbonate.</text>
</comment>